<sequence length="257" mass="27921">MASEVNEEFLKLNHEHAMHARNPDLLSLLSCHLMGNRSSSAKRLEPSLQAMAAAEEGVCKVDDAICVASSSSLETSTASGAGSAASGTSSTSPSSSESLSLASCQGFQEEELPDDGGKDASREIHARIQQISAEENWPNGPSTVEELFRWQHYNASRLIGEACKATAEEKTNRLKRLSSLLSLDWEINEAYAGTGNAAVTLHQQITAFQRELRMVAKNEGIDVPTFGRVYTATSCDIEEHCRRVLKTLPEDRLSLSH</sequence>
<name>A0A9P1G2U1_9DINO</name>
<reference evidence="2" key="1">
    <citation type="submission" date="2022-10" db="EMBL/GenBank/DDBJ databases">
        <authorList>
            <person name="Chen Y."/>
            <person name="Dougan E. K."/>
            <person name="Chan C."/>
            <person name="Rhodes N."/>
            <person name="Thang M."/>
        </authorList>
    </citation>
    <scope>NUCLEOTIDE SEQUENCE</scope>
</reference>
<proteinExistence type="predicted"/>
<dbReference type="Proteomes" id="UP001152797">
    <property type="component" value="Unassembled WGS sequence"/>
</dbReference>
<dbReference type="EMBL" id="CAMXCT010002336">
    <property type="protein sequence ID" value="CAI3997476.1"/>
    <property type="molecule type" value="Genomic_DNA"/>
</dbReference>
<protein>
    <submittedName>
        <fullName evidence="2">Uncharacterized protein</fullName>
    </submittedName>
</protein>
<gene>
    <name evidence="2" type="ORF">C1SCF055_LOCUS23853</name>
</gene>
<organism evidence="2">
    <name type="scientific">Cladocopium goreaui</name>
    <dbReference type="NCBI Taxonomy" id="2562237"/>
    <lineage>
        <taxon>Eukaryota</taxon>
        <taxon>Sar</taxon>
        <taxon>Alveolata</taxon>
        <taxon>Dinophyceae</taxon>
        <taxon>Suessiales</taxon>
        <taxon>Symbiodiniaceae</taxon>
        <taxon>Cladocopium</taxon>
    </lineage>
</organism>
<feature type="compositionally biased region" description="Low complexity" evidence="1">
    <location>
        <begin position="75"/>
        <end position="103"/>
    </location>
</feature>
<reference evidence="3 4" key="2">
    <citation type="submission" date="2024-05" db="EMBL/GenBank/DDBJ databases">
        <authorList>
            <person name="Chen Y."/>
            <person name="Shah S."/>
            <person name="Dougan E. K."/>
            <person name="Thang M."/>
            <person name="Chan C."/>
        </authorList>
    </citation>
    <scope>NUCLEOTIDE SEQUENCE [LARGE SCALE GENOMIC DNA]</scope>
</reference>
<evidence type="ECO:0000313" key="3">
    <source>
        <dbReference type="EMBL" id="CAL4784788.1"/>
    </source>
</evidence>
<dbReference type="OrthoDB" id="421627at2759"/>
<dbReference type="EMBL" id="CAMXCT020002336">
    <property type="protein sequence ID" value="CAL1150851.1"/>
    <property type="molecule type" value="Genomic_DNA"/>
</dbReference>
<keyword evidence="4" id="KW-1185">Reference proteome</keyword>
<feature type="region of interest" description="Disordered" evidence="1">
    <location>
        <begin position="75"/>
        <end position="119"/>
    </location>
</feature>
<comment type="caution">
    <text evidence="2">The sequence shown here is derived from an EMBL/GenBank/DDBJ whole genome shotgun (WGS) entry which is preliminary data.</text>
</comment>
<accession>A0A9P1G2U1</accession>
<dbReference type="AlphaFoldDB" id="A0A9P1G2U1"/>
<evidence type="ECO:0000313" key="2">
    <source>
        <dbReference type="EMBL" id="CAI3997476.1"/>
    </source>
</evidence>
<evidence type="ECO:0000313" key="4">
    <source>
        <dbReference type="Proteomes" id="UP001152797"/>
    </source>
</evidence>
<dbReference type="EMBL" id="CAMXCT030002336">
    <property type="protein sequence ID" value="CAL4784788.1"/>
    <property type="molecule type" value="Genomic_DNA"/>
</dbReference>
<evidence type="ECO:0000256" key="1">
    <source>
        <dbReference type="SAM" id="MobiDB-lite"/>
    </source>
</evidence>